<protein>
    <submittedName>
        <fullName evidence="1">Uncharacterized protein</fullName>
    </submittedName>
</protein>
<name>A0A8H9IX88_9PSEU</name>
<accession>A0A8H9IX88</accession>
<gene>
    <name evidence="1" type="ORF">GCM10017566_37540</name>
</gene>
<comment type="caution">
    <text evidence="1">The sequence shown here is derived from an EMBL/GenBank/DDBJ whole genome shotgun (WGS) entry which is preliminary data.</text>
</comment>
<organism evidence="1 2">
    <name type="scientific">Amycolatopsis bartoniae</name>
    <dbReference type="NCBI Taxonomy" id="941986"/>
    <lineage>
        <taxon>Bacteria</taxon>
        <taxon>Bacillati</taxon>
        <taxon>Actinomycetota</taxon>
        <taxon>Actinomycetes</taxon>
        <taxon>Pseudonocardiales</taxon>
        <taxon>Pseudonocardiaceae</taxon>
        <taxon>Amycolatopsis</taxon>
    </lineage>
</organism>
<evidence type="ECO:0000313" key="2">
    <source>
        <dbReference type="Proteomes" id="UP000658656"/>
    </source>
</evidence>
<proteinExistence type="predicted"/>
<reference evidence="1" key="2">
    <citation type="submission" date="2020-09" db="EMBL/GenBank/DDBJ databases">
        <authorList>
            <person name="Sun Q."/>
            <person name="Zhou Y."/>
        </authorList>
    </citation>
    <scope>NUCLEOTIDE SEQUENCE</scope>
    <source>
        <strain evidence="1">CGMCC 4.7679</strain>
    </source>
</reference>
<dbReference type="Proteomes" id="UP000658656">
    <property type="component" value="Unassembled WGS sequence"/>
</dbReference>
<keyword evidence="2" id="KW-1185">Reference proteome</keyword>
<dbReference type="OrthoDB" id="3629832at2"/>
<evidence type="ECO:0000313" key="1">
    <source>
        <dbReference type="EMBL" id="GHF60711.1"/>
    </source>
</evidence>
<reference evidence="1" key="1">
    <citation type="journal article" date="2014" name="Int. J. Syst. Evol. Microbiol.">
        <title>Complete genome sequence of Corynebacterium casei LMG S-19264T (=DSM 44701T), isolated from a smear-ripened cheese.</title>
        <authorList>
            <consortium name="US DOE Joint Genome Institute (JGI-PGF)"/>
            <person name="Walter F."/>
            <person name="Albersmeier A."/>
            <person name="Kalinowski J."/>
            <person name="Ruckert C."/>
        </authorList>
    </citation>
    <scope>NUCLEOTIDE SEQUENCE</scope>
    <source>
        <strain evidence="1">CGMCC 4.7679</strain>
    </source>
</reference>
<dbReference type="AlphaFoldDB" id="A0A8H9IX88"/>
<sequence>MTKVTPDDLRVLLRSGEGSKLMLEAGQIILVQPEQAADHQGALTVASREDLRERLGSDEPDERTLQEQAEILSTEITNLGA</sequence>
<dbReference type="EMBL" id="BNAV01000005">
    <property type="protein sequence ID" value="GHF60711.1"/>
    <property type="molecule type" value="Genomic_DNA"/>
</dbReference>
<dbReference type="RefSeq" id="WP_145937725.1">
    <property type="nucleotide sequence ID" value="NZ_BNAV01000005.1"/>
</dbReference>